<reference evidence="2 3" key="1">
    <citation type="journal article" date="2016" name="Nat. Commun.">
        <title>Thousands of microbial genomes shed light on interconnected biogeochemical processes in an aquifer system.</title>
        <authorList>
            <person name="Anantharaman K."/>
            <person name="Brown C.T."/>
            <person name="Hug L.A."/>
            <person name="Sharon I."/>
            <person name="Castelle C.J."/>
            <person name="Probst A.J."/>
            <person name="Thomas B.C."/>
            <person name="Singh A."/>
            <person name="Wilkins M.J."/>
            <person name="Karaoz U."/>
            <person name="Brodie E.L."/>
            <person name="Williams K.H."/>
            <person name="Hubbard S.S."/>
            <person name="Banfield J.F."/>
        </authorList>
    </citation>
    <scope>NUCLEOTIDE SEQUENCE [LARGE SCALE GENOMIC DNA]</scope>
</reference>
<sequence>MALSKNVFWSRFILTMTLVLMVREVLVLIRGVTQPKTFAAVNGVLEFPVPQINTLSGWMLNYVGSAAVVGITYCTIKYIMDKKDVVLGIGGFAIGFSLLATGLAGSSLIIWLPVALAMGIATAYIAEKARTFPASGILSLEMGAIIGMTASVALDYGLFAAAAVEFWVSCLYWAGIIAVVLYFENKESRHDEDDGWEED</sequence>
<evidence type="ECO:0000313" key="3">
    <source>
        <dbReference type="Proteomes" id="UP000176422"/>
    </source>
</evidence>
<dbReference type="STRING" id="1802559.A2372_00775"/>
<comment type="caution">
    <text evidence="2">The sequence shown here is derived from an EMBL/GenBank/DDBJ whole genome shotgun (WGS) entry which is preliminary data.</text>
</comment>
<evidence type="ECO:0000313" key="2">
    <source>
        <dbReference type="EMBL" id="OGM92715.1"/>
    </source>
</evidence>
<feature type="transmembrane region" description="Helical" evidence="1">
    <location>
        <begin position="12"/>
        <end position="32"/>
    </location>
</feature>
<keyword evidence="1" id="KW-1133">Transmembrane helix</keyword>
<keyword evidence="1" id="KW-0472">Membrane</keyword>
<dbReference type="Proteomes" id="UP000176422">
    <property type="component" value="Unassembled WGS sequence"/>
</dbReference>
<name>A0A1F8DY46_9BACT</name>
<feature type="transmembrane region" description="Helical" evidence="1">
    <location>
        <begin position="138"/>
        <end position="160"/>
    </location>
</feature>
<dbReference type="AlphaFoldDB" id="A0A1F8DY46"/>
<feature type="transmembrane region" description="Helical" evidence="1">
    <location>
        <begin position="166"/>
        <end position="183"/>
    </location>
</feature>
<keyword evidence="1" id="KW-0812">Transmembrane</keyword>
<evidence type="ECO:0000256" key="1">
    <source>
        <dbReference type="SAM" id="Phobius"/>
    </source>
</evidence>
<dbReference type="EMBL" id="MGIT01000003">
    <property type="protein sequence ID" value="OGM92715.1"/>
    <property type="molecule type" value="Genomic_DNA"/>
</dbReference>
<protein>
    <submittedName>
        <fullName evidence="2">Uncharacterized protein</fullName>
    </submittedName>
</protein>
<accession>A0A1F8DY46</accession>
<organism evidence="2 3">
    <name type="scientific">Candidatus Wolfebacteria bacterium RIFOXYB1_FULL_54_12</name>
    <dbReference type="NCBI Taxonomy" id="1802559"/>
    <lineage>
        <taxon>Bacteria</taxon>
        <taxon>Candidatus Wolfeibacteriota</taxon>
    </lineage>
</organism>
<proteinExistence type="predicted"/>
<feature type="transmembrane region" description="Helical" evidence="1">
    <location>
        <begin position="85"/>
        <end position="103"/>
    </location>
</feature>
<gene>
    <name evidence="2" type="ORF">A2372_00775</name>
</gene>
<feature type="transmembrane region" description="Helical" evidence="1">
    <location>
        <begin position="109"/>
        <end position="126"/>
    </location>
</feature>
<feature type="transmembrane region" description="Helical" evidence="1">
    <location>
        <begin position="52"/>
        <end position="73"/>
    </location>
</feature>